<gene>
    <name evidence="6" type="ORF">ACFSW5_03240</name>
</gene>
<dbReference type="PANTHER" id="PTHR43179:SF12">
    <property type="entry name" value="GALACTOFURANOSYLTRANSFERASE GLFT2"/>
    <property type="match status" value="1"/>
</dbReference>
<dbReference type="PANTHER" id="PTHR43179">
    <property type="entry name" value="RHAMNOSYLTRANSFERASE WBBL"/>
    <property type="match status" value="1"/>
</dbReference>
<dbReference type="InterPro" id="IPR001173">
    <property type="entry name" value="Glyco_trans_2-like"/>
</dbReference>
<dbReference type="RefSeq" id="WP_379269716.1">
    <property type="nucleotide sequence ID" value="NZ_JBHUGT010000031.1"/>
</dbReference>
<protein>
    <submittedName>
        <fullName evidence="6">Glycosyltransferase family 2 protein</fullName>
        <ecNumber evidence="6">2.4.-.-</ecNumber>
    </submittedName>
</protein>
<dbReference type="Gene3D" id="3.90.550.10">
    <property type="entry name" value="Spore Coat Polysaccharide Biosynthesis Protein SpsA, Chain A"/>
    <property type="match status" value="1"/>
</dbReference>
<evidence type="ECO:0000256" key="2">
    <source>
        <dbReference type="ARBA" id="ARBA00006739"/>
    </source>
</evidence>
<keyword evidence="7" id="KW-1185">Reference proteome</keyword>
<reference evidence="7" key="1">
    <citation type="journal article" date="2019" name="Int. J. Syst. Evol. Microbiol.">
        <title>The Global Catalogue of Microorganisms (GCM) 10K type strain sequencing project: providing services to taxonomists for standard genome sequencing and annotation.</title>
        <authorList>
            <consortium name="The Broad Institute Genomics Platform"/>
            <consortium name="The Broad Institute Genome Sequencing Center for Infectious Disease"/>
            <person name="Wu L."/>
            <person name="Ma J."/>
        </authorList>
    </citation>
    <scope>NUCLEOTIDE SEQUENCE [LARGE SCALE GENOMIC DNA]</scope>
    <source>
        <strain evidence="7">TISTR 1827</strain>
    </source>
</reference>
<feature type="domain" description="Glycosyltransferase 2-like" evidence="5">
    <location>
        <begin position="6"/>
        <end position="114"/>
    </location>
</feature>
<dbReference type="GO" id="GO:0016757">
    <property type="term" value="F:glycosyltransferase activity"/>
    <property type="evidence" value="ECO:0007669"/>
    <property type="project" value="UniProtKB-KW"/>
</dbReference>
<sequence length="326" mass="36522">MNVKVSICIVTYNSEAHIGNCLSAVLRQSHAPERIVVVDNASADRTVELVKRYGEVQLIANDINNGFAGGQNQAIAAAAESDYVLVLNPDVTLDPRYIEYIVAVMENDPEVGSATGKLVHALDPSVMDSAGIGMRERDRQGYDLGAGEQAELWNEERNVFGVSGAAAVYRMAMIRDISLDGQFFDEQFFAYKEDVDVAWRAQTLGWTARYVPQALALHHRGWKKGGRRAMPLFVRRHSYQNRFFTLIKNERPGWHWLRLIPALLLIEGAKLGYIVLREPGLLACWPTIFKLFPDMRRKRKLIRDQAAGRIAAKGRNAVRAGESLVK</sequence>
<comment type="similarity">
    <text evidence="2">Belongs to the glycosyltransferase 2 family.</text>
</comment>
<dbReference type="Proteomes" id="UP001597493">
    <property type="component" value="Unassembled WGS sequence"/>
</dbReference>
<dbReference type="EMBL" id="JBHUMY010000001">
    <property type="protein sequence ID" value="MFD2659275.1"/>
    <property type="molecule type" value="Genomic_DNA"/>
</dbReference>
<accession>A0ABW5QT76</accession>
<evidence type="ECO:0000259" key="5">
    <source>
        <dbReference type="Pfam" id="PF00535"/>
    </source>
</evidence>
<evidence type="ECO:0000313" key="7">
    <source>
        <dbReference type="Proteomes" id="UP001597493"/>
    </source>
</evidence>
<name>A0ABW5QT76_9BACL</name>
<dbReference type="CDD" id="cd04186">
    <property type="entry name" value="GT_2_like_c"/>
    <property type="match status" value="1"/>
</dbReference>
<dbReference type="EC" id="2.4.-.-" evidence="6"/>
<comment type="caution">
    <text evidence="6">The sequence shown here is derived from an EMBL/GenBank/DDBJ whole genome shotgun (WGS) entry which is preliminary data.</text>
</comment>
<evidence type="ECO:0000313" key="6">
    <source>
        <dbReference type="EMBL" id="MFD2659275.1"/>
    </source>
</evidence>
<organism evidence="6 7">
    <name type="scientific">Paenibacillus thailandensis</name>
    <dbReference type="NCBI Taxonomy" id="393250"/>
    <lineage>
        <taxon>Bacteria</taxon>
        <taxon>Bacillati</taxon>
        <taxon>Bacillota</taxon>
        <taxon>Bacilli</taxon>
        <taxon>Bacillales</taxon>
        <taxon>Paenibacillaceae</taxon>
        <taxon>Paenibacillus</taxon>
    </lineage>
</organism>
<keyword evidence="4 6" id="KW-0808">Transferase</keyword>
<proteinExistence type="inferred from homology"/>
<comment type="pathway">
    <text evidence="1">Cell wall biogenesis; cell wall polysaccharide biosynthesis.</text>
</comment>
<dbReference type="Pfam" id="PF00535">
    <property type="entry name" value="Glycos_transf_2"/>
    <property type="match status" value="1"/>
</dbReference>
<evidence type="ECO:0000256" key="1">
    <source>
        <dbReference type="ARBA" id="ARBA00004776"/>
    </source>
</evidence>
<dbReference type="InterPro" id="IPR029044">
    <property type="entry name" value="Nucleotide-diphossugar_trans"/>
</dbReference>
<dbReference type="SUPFAM" id="SSF53448">
    <property type="entry name" value="Nucleotide-diphospho-sugar transferases"/>
    <property type="match status" value="1"/>
</dbReference>
<evidence type="ECO:0000256" key="4">
    <source>
        <dbReference type="ARBA" id="ARBA00022679"/>
    </source>
</evidence>
<evidence type="ECO:0000256" key="3">
    <source>
        <dbReference type="ARBA" id="ARBA00022676"/>
    </source>
</evidence>
<keyword evidence="3 6" id="KW-0328">Glycosyltransferase</keyword>